<protein>
    <submittedName>
        <fullName evidence="4">KLTH0G06204p</fullName>
    </submittedName>
</protein>
<dbReference type="PANTHER" id="PTHR28136:SF1">
    <property type="entry name" value="NUCLEUS EXPORT PROTEIN BRL1"/>
    <property type="match status" value="1"/>
</dbReference>
<dbReference type="Pfam" id="PF10104">
    <property type="entry name" value="Brr6_like_C_C"/>
    <property type="match status" value="1"/>
</dbReference>
<dbReference type="PANTHER" id="PTHR28136">
    <property type="entry name" value="NUCLEUS EXPORT PROTEIN BRR6"/>
    <property type="match status" value="1"/>
</dbReference>
<feature type="domain" description="Brl1/Brr6" evidence="3">
    <location>
        <begin position="238"/>
        <end position="373"/>
    </location>
</feature>
<dbReference type="AlphaFoldDB" id="C5DM59"/>
<feature type="transmembrane region" description="Helical" evidence="2">
    <location>
        <begin position="241"/>
        <end position="262"/>
    </location>
</feature>
<dbReference type="GeneID" id="8293575"/>
<feature type="region of interest" description="Disordered" evidence="1">
    <location>
        <begin position="144"/>
        <end position="167"/>
    </location>
</feature>
<accession>C5DM59</accession>
<keyword evidence="2" id="KW-0812">Transmembrane</keyword>
<evidence type="ECO:0000313" key="5">
    <source>
        <dbReference type="Proteomes" id="UP000002036"/>
    </source>
</evidence>
<feature type="region of interest" description="Disordered" evidence="1">
    <location>
        <begin position="385"/>
        <end position="410"/>
    </location>
</feature>
<dbReference type="InterPro" id="IPR018767">
    <property type="entry name" value="Brl1/Brr6_dom"/>
</dbReference>
<dbReference type="SMART" id="SM01042">
    <property type="entry name" value="Brr6_like_C_C"/>
    <property type="match status" value="1"/>
</dbReference>
<evidence type="ECO:0000256" key="1">
    <source>
        <dbReference type="SAM" id="MobiDB-lite"/>
    </source>
</evidence>
<dbReference type="FunCoup" id="C5DM59">
    <property type="interactions" value="40"/>
</dbReference>
<keyword evidence="2" id="KW-0472">Membrane</keyword>
<dbReference type="RefSeq" id="XP_002555307.1">
    <property type="nucleotide sequence ID" value="XM_002555261.1"/>
</dbReference>
<dbReference type="Proteomes" id="UP000002036">
    <property type="component" value="Chromosome G"/>
</dbReference>
<proteinExistence type="predicted"/>
<dbReference type="OrthoDB" id="5961at2759"/>
<dbReference type="KEGG" id="lth:KLTH0G06204g"/>
<name>C5DM59_LACTC</name>
<feature type="compositionally biased region" description="Polar residues" evidence="1">
    <location>
        <begin position="400"/>
        <end position="410"/>
    </location>
</feature>
<dbReference type="GO" id="GO:0055088">
    <property type="term" value="P:lipid homeostasis"/>
    <property type="evidence" value="ECO:0007669"/>
    <property type="project" value="InterPro"/>
</dbReference>
<reference evidence="4 5" key="1">
    <citation type="journal article" date="2009" name="Genome Res.">
        <title>Comparative genomics of protoploid Saccharomycetaceae.</title>
        <authorList>
            <consortium name="The Genolevures Consortium"/>
            <person name="Souciet J.-L."/>
            <person name="Dujon B."/>
            <person name="Gaillardin C."/>
            <person name="Johnston M."/>
            <person name="Baret P.V."/>
            <person name="Cliften P."/>
            <person name="Sherman D.J."/>
            <person name="Weissenbach J."/>
            <person name="Westhof E."/>
            <person name="Wincker P."/>
            <person name="Jubin C."/>
            <person name="Poulain J."/>
            <person name="Barbe V."/>
            <person name="Segurens B."/>
            <person name="Artiguenave F."/>
            <person name="Anthouard V."/>
            <person name="Vacherie B."/>
            <person name="Val M.-E."/>
            <person name="Fulton R.S."/>
            <person name="Minx P."/>
            <person name="Wilson R."/>
            <person name="Durrens P."/>
            <person name="Jean G."/>
            <person name="Marck C."/>
            <person name="Martin T."/>
            <person name="Nikolski M."/>
            <person name="Rolland T."/>
            <person name="Seret M.-L."/>
            <person name="Casaregola S."/>
            <person name="Despons L."/>
            <person name="Fairhead C."/>
            <person name="Fischer G."/>
            <person name="Lafontaine I."/>
            <person name="Leh V."/>
            <person name="Lemaire M."/>
            <person name="de Montigny J."/>
            <person name="Neuveglise C."/>
            <person name="Thierry A."/>
            <person name="Blanc-Lenfle I."/>
            <person name="Bleykasten C."/>
            <person name="Diffels J."/>
            <person name="Fritsch E."/>
            <person name="Frangeul L."/>
            <person name="Goeffon A."/>
            <person name="Jauniaux N."/>
            <person name="Kachouri-Lafond R."/>
            <person name="Payen C."/>
            <person name="Potier S."/>
            <person name="Pribylova L."/>
            <person name="Ozanne C."/>
            <person name="Richard G.-F."/>
            <person name="Sacerdot C."/>
            <person name="Straub M.-L."/>
            <person name="Talla E."/>
        </authorList>
    </citation>
    <scope>NUCLEOTIDE SEQUENCE [LARGE SCALE GENOMIC DNA]</scope>
    <source>
        <strain evidence="5">ATCC 56472 / CBS 6340 / NRRL Y-8284</strain>
    </source>
</reference>
<dbReference type="InParanoid" id="C5DM59"/>
<organism evidence="4 5">
    <name type="scientific">Lachancea thermotolerans (strain ATCC 56472 / CBS 6340 / NRRL Y-8284)</name>
    <name type="common">Yeast</name>
    <name type="synonym">Kluyveromyces thermotolerans</name>
    <dbReference type="NCBI Taxonomy" id="559295"/>
    <lineage>
        <taxon>Eukaryota</taxon>
        <taxon>Fungi</taxon>
        <taxon>Dikarya</taxon>
        <taxon>Ascomycota</taxon>
        <taxon>Saccharomycotina</taxon>
        <taxon>Saccharomycetes</taxon>
        <taxon>Saccharomycetales</taxon>
        <taxon>Saccharomycetaceae</taxon>
        <taxon>Lachancea</taxon>
    </lineage>
</organism>
<dbReference type="EMBL" id="CU928171">
    <property type="protein sequence ID" value="CAR24870.1"/>
    <property type="molecule type" value="Genomic_DNA"/>
</dbReference>
<dbReference type="OMA" id="ETHSSMT"/>
<dbReference type="GO" id="GO:0031965">
    <property type="term" value="C:nuclear membrane"/>
    <property type="evidence" value="ECO:0007669"/>
    <property type="project" value="InterPro"/>
</dbReference>
<evidence type="ECO:0000259" key="3">
    <source>
        <dbReference type="SMART" id="SM01042"/>
    </source>
</evidence>
<dbReference type="InterPro" id="IPR040202">
    <property type="entry name" value="Brl1/Brr6"/>
</dbReference>
<dbReference type="GO" id="GO:0006998">
    <property type="term" value="P:nuclear envelope organization"/>
    <property type="evidence" value="ECO:0007669"/>
    <property type="project" value="InterPro"/>
</dbReference>
<keyword evidence="5" id="KW-1185">Reference proteome</keyword>
<dbReference type="eggNOG" id="KOG4503">
    <property type="taxonomic scope" value="Eukaryota"/>
</dbReference>
<evidence type="ECO:0000313" key="4">
    <source>
        <dbReference type="EMBL" id="CAR24870.1"/>
    </source>
</evidence>
<dbReference type="HOGENOM" id="CLU_031411_1_0_1"/>
<gene>
    <name evidence="4" type="ordered locus">KLTH0G06204g</name>
</gene>
<keyword evidence="2" id="KW-1133">Transmembrane helix</keyword>
<sequence>MDEFSKLSLADPSTTVQEEDLQAILSLNICEDDSKPIGNKAQLSQKIMDKFMPHVPSSPSPLRQAVLVDEIHDEMDIDAKEESDTERSEINSAFIENDLLHESEAEEEEPAQTASPNSKAVIKALLSPTKLGVAAATKLDDYSSESSVPAATPATDGQASHLQKSTEITGVELPQETLETLRQRSQYSPIQISINNNHYYYPPESQYIEESGIRKRSLKLPDPWSPQSHPASRGSYLFTSYLQIFLNLLTALIYFSFVMIFMRAIKADLRSEWQTTKLELVHESLQCRIHYNANKCERATRVPALEKQCDDWEKCMGRNNELFFRARSAISARLIGDTLNSFIEPLGWKTLGVVLAGLAIWCFSSNFILGFARAKSYYGDEQNQRSSHRPCAHQGIPSGNLLQNNDQLQE</sequence>
<evidence type="ECO:0000256" key="2">
    <source>
        <dbReference type="SAM" id="Phobius"/>
    </source>
</evidence>
<feature type="transmembrane region" description="Helical" evidence="2">
    <location>
        <begin position="351"/>
        <end position="372"/>
    </location>
</feature>